<dbReference type="Pfam" id="PF02826">
    <property type="entry name" value="2-Hacid_dh_C"/>
    <property type="match status" value="1"/>
</dbReference>
<dbReference type="GO" id="GO:0016491">
    <property type="term" value="F:oxidoreductase activity"/>
    <property type="evidence" value="ECO:0007669"/>
    <property type="project" value="UniProtKB-KW"/>
</dbReference>
<feature type="domain" description="D-isomer specific 2-hydroxyacid dehydrogenase NAD-binding" evidence="5">
    <location>
        <begin position="108"/>
        <end position="287"/>
    </location>
</feature>
<evidence type="ECO:0000313" key="7">
    <source>
        <dbReference type="Proteomes" id="UP001595279"/>
    </source>
</evidence>
<dbReference type="EC" id="1.1.1.-" evidence="6"/>
<dbReference type="InterPro" id="IPR029753">
    <property type="entry name" value="D-isomer_DH_CS"/>
</dbReference>
<evidence type="ECO:0000313" key="6">
    <source>
        <dbReference type="EMBL" id="MFC3041592.1"/>
    </source>
</evidence>
<feature type="domain" description="D-isomer specific 2-hydroxyacid dehydrogenase catalytic" evidence="4">
    <location>
        <begin position="5"/>
        <end position="318"/>
    </location>
</feature>
<reference evidence="7" key="1">
    <citation type="journal article" date="2019" name="Int. J. Syst. Evol. Microbiol.">
        <title>The Global Catalogue of Microorganisms (GCM) 10K type strain sequencing project: providing services to taxonomists for standard genome sequencing and annotation.</title>
        <authorList>
            <consortium name="The Broad Institute Genomics Platform"/>
            <consortium name="The Broad Institute Genome Sequencing Center for Infectious Disease"/>
            <person name="Wu L."/>
            <person name="Ma J."/>
        </authorList>
    </citation>
    <scope>NUCLEOTIDE SEQUENCE [LARGE SCALE GENOMIC DNA]</scope>
    <source>
        <strain evidence="7">KCTC 13128</strain>
    </source>
</reference>
<comment type="caution">
    <text evidence="6">The sequence shown here is derived from an EMBL/GenBank/DDBJ whole genome shotgun (WGS) entry which is preliminary data.</text>
</comment>
<dbReference type="InterPro" id="IPR006140">
    <property type="entry name" value="D-isomer_DH_NAD-bd"/>
</dbReference>
<comment type="similarity">
    <text evidence="1 3">Belongs to the D-isomer specific 2-hydroxyacid dehydrogenase family.</text>
</comment>
<dbReference type="EMBL" id="JBHRSA010000056">
    <property type="protein sequence ID" value="MFC3041592.1"/>
    <property type="molecule type" value="Genomic_DNA"/>
</dbReference>
<dbReference type="SUPFAM" id="SSF51735">
    <property type="entry name" value="NAD(P)-binding Rossmann-fold domains"/>
    <property type="match status" value="1"/>
</dbReference>
<dbReference type="InterPro" id="IPR050223">
    <property type="entry name" value="D-isomer_2-hydroxyacid_DH"/>
</dbReference>
<evidence type="ECO:0000256" key="1">
    <source>
        <dbReference type="ARBA" id="ARBA00005854"/>
    </source>
</evidence>
<gene>
    <name evidence="6" type="ORF">ACFOGI_15200</name>
</gene>
<dbReference type="Pfam" id="PF00389">
    <property type="entry name" value="2-Hacid_dh"/>
    <property type="match status" value="1"/>
</dbReference>
<dbReference type="SUPFAM" id="SSF52283">
    <property type="entry name" value="Formate/glycerate dehydrogenase catalytic domain-like"/>
    <property type="match status" value="1"/>
</dbReference>
<keyword evidence="2 3" id="KW-0560">Oxidoreductase</keyword>
<proteinExistence type="inferred from homology"/>
<dbReference type="PROSITE" id="PS00671">
    <property type="entry name" value="D_2_HYDROXYACID_DH_3"/>
    <property type="match status" value="1"/>
</dbReference>
<protein>
    <submittedName>
        <fullName evidence="6">2-hydroxyacid dehydrogenase</fullName>
        <ecNumber evidence="6">1.1.1.-</ecNumber>
    </submittedName>
</protein>
<dbReference type="PANTHER" id="PTHR10996">
    <property type="entry name" value="2-HYDROXYACID DEHYDROGENASE-RELATED"/>
    <property type="match status" value="1"/>
</dbReference>
<dbReference type="Gene3D" id="3.40.50.720">
    <property type="entry name" value="NAD(P)-binding Rossmann-like Domain"/>
    <property type="match status" value="2"/>
</dbReference>
<dbReference type="RefSeq" id="WP_390274372.1">
    <property type="nucleotide sequence ID" value="NZ_JBHRSA010000056.1"/>
</dbReference>
<organism evidence="6 7">
    <name type="scientific">Virgibacillus xinjiangensis</name>
    <dbReference type="NCBI Taxonomy" id="393090"/>
    <lineage>
        <taxon>Bacteria</taxon>
        <taxon>Bacillati</taxon>
        <taxon>Bacillota</taxon>
        <taxon>Bacilli</taxon>
        <taxon>Bacillales</taxon>
        <taxon>Bacillaceae</taxon>
        <taxon>Virgibacillus</taxon>
    </lineage>
</organism>
<dbReference type="Proteomes" id="UP001595279">
    <property type="component" value="Unassembled WGS sequence"/>
</dbReference>
<accession>A0ABV7CYY3</accession>
<keyword evidence="7" id="KW-1185">Reference proteome</keyword>
<name>A0ABV7CYY3_9BACI</name>
<dbReference type="InterPro" id="IPR006139">
    <property type="entry name" value="D-isomer_2_OHA_DH_cat_dom"/>
</dbReference>
<evidence type="ECO:0000259" key="4">
    <source>
        <dbReference type="Pfam" id="PF00389"/>
    </source>
</evidence>
<dbReference type="PANTHER" id="PTHR10996:SF283">
    <property type="entry name" value="GLYOXYLATE_HYDROXYPYRUVATE REDUCTASE B"/>
    <property type="match status" value="1"/>
</dbReference>
<sequence>MKPKVFITDPIPPEVEKYIGKFCEYKIGNRRWMNSPELFYREIKNVDGLLTRNLNITNELLSKAPCLKIVSNISVGYDNFNLQAMKDKSVLGTHTPYVLDETVADTIMGLIIMTSRKLGELNEYVKKGKWGQTNEISFFGQDVHHSNLGIIGMGRISEKVVRRATLGFEMKVSYHSRTRKKELEDKYDIKYMEKNQLLESSDFVLIMLPLTTETYHFIGKEDFELMQPTSYLINCSRGKVVDEKALINALQANKIRGAGLDVYEEEPIKINHPFLDMSNVITLPHVGSATKKTRLDMAFKAAENLVAGVYNKAPENIVQELRISNIN</sequence>
<dbReference type="CDD" id="cd05301">
    <property type="entry name" value="GDH"/>
    <property type="match status" value="1"/>
</dbReference>
<dbReference type="InterPro" id="IPR036291">
    <property type="entry name" value="NAD(P)-bd_dom_sf"/>
</dbReference>
<evidence type="ECO:0000256" key="2">
    <source>
        <dbReference type="ARBA" id="ARBA00023002"/>
    </source>
</evidence>
<evidence type="ECO:0000256" key="3">
    <source>
        <dbReference type="RuleBase" id="RU003719"/>
    </source>
</evidence>
<evidence type="ECO:0000259" key="5">
    <source>
        <dbReference type="Pfam" id="PF02826"/>
    </source>
</evidence>